<dbReference type="Proteomes" id="UP001165368">
    <property type="component" value="Unassembled WGS sequence"/>
</dbReference>
<name>A0ABS9LDC8_9MICC</name>
<organism evidence="1 2">
    <name type="scientific">Arthrobacter hankyongi</name>
    <dbReference type="NCBI Taxonomy" id="2904801"/>
    <lineage>
        <taxon>Bacteria</taxon>
        <taxon>Bacillati</taxon>
        <taxon>Actinomycetota</taxon>
        <taxon>Actinomycetes</taxon>
        <taxon>Micrococcales</taxon>
        <taxon>Micrococcaceae</taxon>
        <taxon>Arthrobacter</taxon>
    </lineage>
</organism>
<dbReference type="RefSeq" id="WP_237826971.1">
    <property type="nucleotide sequence ID" value="NZ_JAKLTQ010000029.1"/>
</dbReference>
<keyword evidence="2" id="KW-1185">Reference proteome</keyword>
<sequence>MPRSDRYVANMNWRTRFNKLKELEQQYISRKDAAKYLGMSEKWLAQTGRYLVPHYKFGGSCQYKLSDLDNWARQQRVMR</sequence>
<proteinExistence type="predicted"/>
<reference evidence="1" key="1">
    <citation type="submission" date="2022-01" db="EMBL/GenBank/DDBJ databases">
        <authorList>
            <person name="Jo J.-H."/>
            <person name="Im W.-T."/>
        </authorList>
    </citation>
    <scope>NUCLEOTIDE SEQUENCE</scope>
    <source>
        <strain evidence="1">I2-34</strain>
    </source>
</reference>
<evidence type="ECO:0000313" key="1">
    <source>
        <dbReference type="EMBL" id="MCG2624702.1"/>
    </source>
</evidence>
<comment type="caution">
    <text evidence="1">The sequence shown here is derived from an EMBL/GenBank/DDBJ whole genome shotgun (WGS) entry which is preliminary data.</text>
</comment>
<evidence type="ECO:0000313" key="2">
    <source>
        <dbReference type="Proteomes" id="UP001165368"/>
    </source>
</evidence>
<protein>
    <submittedName>
        <fullName evidence="1">Helix-turn-helix domain-containing protein</fullName>
    </submittedName>
</protein>
<dbReference type="EMBL" id="JAKLTQ010000029">
    <property type="protein sequence ID" value="MCG2624702.1"/>
    <property type="molecule type" value="Genomic_DNA"/>
</dbReference>
<gene>
    <name evidence="1" type="ORF">LVY72_22695</name>
</gene>
<accession>A0ABS9LDC8</accession>